<dbReference type="SUPFAM" id="SSF49464">
    <property type="entry name" value="Carboxypeptidase regulatory domain-like"/>
    <property type="match status" value="1"/>
</dbReference>
<dbReference type="RefSeq" id="WP_082883069.1">
    <property type="nucleotide sequence ID" value="NZ_JBHSYQ010000003.1"/>
</dbReference>
<dbReference type="Proteomes" id="UP001596405">
    <property type="component" value="Unassembled WGS sequence"/>
</dbReference>
<comment type="caution">
    <text evidence="2">The sequence shown here is derived from an EMBL/GenBank/DDBJ whole genome shotgun (WGS) entry which is preliminary data.</text>
</comment>
<evidence type="ECO:0000256" key="1">
    <source>
        <dbReference type="SAM" id="SignalP"/>
    </source>
</evidence>
<evidence type="ECO:0000313" key="3">
    <source>
        <dbReference type="Proteomes" id="UP001596405"/>
    </source>
</evidence>
<keyword evidence="3" id="KW-1185">Reference proteome</keyword>
<dbReference type="EMBL" id="JBHSYQ010000003">
    <property type="protein sequence ID" value="MFC6996679.1"/>
    <property type="molecule type" value="Genomic_DNA"/>
</dbReference>
<dbReference type="InterPro" id="IPR008969">
    <property type="entry name" value="CarboxyPept-like_regulatory"/>
</dbReference>
<protein>
    <submittedName>
        <fullName evidence="2">Carboxypeptidase-like regulatory domain-containing protein</fullName>
    </submittedName>
</protein>
<organism evidence="2 3">
    <name type="scientific">Rufibacter roseus</name>
    <dbReference type="NCBI Taxonomy" id="1567108"/>
    <lineage>
        <taxon>Bacteria</taxon>
        <taxon>Pseudomonadati</taxon>
        <taxon>Bacteroidota</taxon>
        <taxon>Cytophagia</taxon>
        <taxon>Cytophagales</taxon>
        <taxon>Hymenobacteraceae</taxon>
        <taxon>Rufibacter</taxon>
    </lineage>
</organism>
<gene>
    <name evidence="2" type="ORF">ACFQHR_03535</name>
</gene>
<evidence type="ECO:0000313" key="2">
    <source>
        <dbReference type="EMBL" id="MFC6996679.1"/>
    </source>
</evidence>
<feature type="signal peptide" evidence="1">
    <location>
        <begin position="1"/>
        <end position="24"/>
    </location>
</feature>
<dbReference type="Pfam" id="PF13715">
    <property type="entry name" value="CarbopepD_reg_2"/>
    <property type="match status" value="1"/>
</dbReference>
<keyword evidence="1" id="KW-0732">Signal</keyword>
<dbReference type="Gene3D" id="2.60.40.1120">
    <property type="entry name" value="Carboxypeptidase-like, regulatory domain"/>
    <property type="match status" value="1"/>
</dbReference>
<proteinExistence type="predicted"/>
<accession>A0ABW2DFT8</accession>
<feature type="chain" id="PRO_5046990250" evidence="1">
    <location>
        <begin position="25"/>
        <end position="424"/>
    </location>
</feature>
<sequence>MRFCSCLPLLRFFFLLYVISLVSGKQTQAQTTGYGGVSGTVIDAQTGQPLGFATVFIAQTTYGTNAEENGTFKLPALPAGSHELVVSFLGYETLTHHFKIEDGQQLRFRLQLTPKANALQEVVIRPDTNWRHNYEVFLKSFIGQTPNAAQTKIINPEVLHFNFDPQANVLTADASEPLVIESKALGYRLHFLLETFEADFKSKRVFHAGYPRYEELKSRSKAQRNRWEKARLKAYNGSLMHFARALRAQSLEQEGFNVRRLQRLPNPHRPAEEDIQRGLKTWRGKSNTIVIGGNGVKDDSLQYWLRMSRLSRTVEYLHKDPVPYDQLVQPDSVTNMLRLQFSDFLNVVYVHEFEEEAFLRQQPFSKPRDPTYQTSVLGLTQPYTFLDPSGMIVDPNSHLVEGYWAWEKLAEMLPLDYQPPLSEK</sequence>
<name>A0ABW2DFT8_9BACT</name>
<reference evidence="3" key="1">
    <citation type="journal article" date="2019" name="Int. J. Syst. Evol. Microbiol.">
        <title>The Global Catalogue of Microorganisms (GCM) 10K type strain sequencing project: providing services to taxonomists for standard genome sequencing and annotation.</title>
        <authorList>
            <consortium name="The Broad Institute Genomics Platform"/>
            <consortium name="The Broad Institute Genome Sequencing Center for Infectious Disease"/>
            <person name="Wu L."/>
            <person name="Ma J."/>
        </authorList>
    </citation>
    <scope>NUCLEOTIDE SEQUENCE [LARGE SCALE GENOMIC DNA]</scope>
    <source>
        <strain evidence="3">CGMCC 4.7393</strain>
    </source>
</reference>